<accession>A0ABY0V922</accession>
<feature type="region of interest" description="Disordered" evidence="1">
    <location>
        <begin position="1"/>
        <end position="57"/>
    </location>
</feature>
<reference evidence="2 3" key="1">
    <citation type="submission" date="2016-10" db="EMBL/GenBank/DDBJ databases">
        <authorList>
            <person name="Varghese N."/>
            <person name="Submissions S."/>
        </authorList>
    </citation>
    <scope>NUCLEOTIDE SEQUENCE [LARGE SCALE GENOMIC DNA]</scope>
    <source>
        <strain evidence="2 3">DSM 9169</strain>
    </source>
</reference>
<organism evidence="2 3">
    <name type="scientific">Schaalia radingae</name>
    <dbReference type="NCBI Taxonomy" id="131110"/>
    <lineage>
        <taxon>Bacteria</taxon>
        <taxon>Bacillati</taxon>
        <taxon>Actinomycetota</taxon>
        <taxon>Actinomycetes</taxon>
        <taxon>Actinomycetales</taxon>
        <taxon>Actinomycetaceae</taxon>
        <taxon>Schaalia</taxon>
    </lineage>
</organism>
<protein>
    <submittedName>
        <fullName evidence="2">Uncharacterized protein</fullName>
    </submittedName>
</protein>
<keyword evidence="3" id="KW-1185">Reference proteome</keyword>
<sequence>MPPRKALQEGEDTYPPRTVTRGPVFSHDNTRHEESGHSPRAGLERPAQAPSSTCSRDIPARGLKLLLLVGAVDNLGRT</sequence>
<evidence type="ECO:0000256" key="1">
    <source>
        <dbReference type="SAM" id="MobiDB-lite"/>
    </source>
</evidence>
<name>A0ABY0V922_9ACTO</name>
<evidence type="ECO:0000313" key="3">
    <source>
        <dbReference type="Proteomes" id="UP000198976"/>
    </source>
</evidence>
<feature type="compositionally biased region" description="Basic and acidic residues" evidence="1">
    <location>
        <begin position="28"/>
        <end position="37"/>
    </location>
</feature>
<gene>
    <name evidence="2" type="ORF">SAMN04489714_1498</name>
</gene>
<dbReference type="Proteomes" id="UP000198976">
    <property type="component" value="Chromosome I"/>
</dbReference>
<dbReference type="EMBL" id="LT629792">
    <property type="protein sequence ID" value="SDT99514.1"/>
    <property type="molecule type" value="Genomic_DNA"/>
</dbReference>
<proteinExistence type="predicted"/>
<evidence type="ECO:0000313" key="2">
    <source>
        <dbReference type="EMBL" id="SDT99514.1"/>
    </source>
</evidence>